<dbReference type="SMART" id="SM01117">
    <property type="entry name" value="Cyt-b5"/>
    <property type="match status" value="1"/>
</dbReference>
<dbReference type="AlphaFoldDB" id="A0A8J7LY52"/>
<protein>
    <recommendedName>
        <fullName evidence="1">Cytochrome b5 heme-binding domain-containing protein</fullName>
    </recommendedName>
</protein>
<dbReference type="InterPro" id="IPR036400">
    <property type="entry name" value="Cyt_B5-like_heme/steroid_sf"/>
</dbReference>
<evidence type="ECO:0000259" key="1">
    <source>
        <dbReference type="SMART" id="SM01117"/>
    </source>
</evidence>
<name>A0A8J7LY52_9BACT</name>
<dbReference type="EMBL" id="JAEMHM010000004">
    <property type="protein sequence ID" value="MBJ6724351.1"/>
    <property type="molecule type" value="Genomic_DNA"/>
</dbReference>
<keyword evidence="3" id="KW-1185">Reference proteome</keyword>
<evidence type="ECO:0000313" key="2">
    <source>
        <dbReference type="EMBL" id="MBJ6724351.1"/>
    </source>
</evidence>
<dbReference type="Gene3D" id="3.10.120.10">
    <property type="entry name" value="Cytochrome b5-like heme/steroid binding domain"/>
    <property type="match status" value="1"/>
</dbReference>
<gene>
    <name evidence="2" type="ORF">JFN93_06500</name>
</gene>
<dbReference type="SUPFAM" id="SSF55856">
    <property type="entry name" value="Cytochrome b5-like heme/steroid binding domain"/>
    <property type="match status" value="1"/>
</dbReference>
<dbReference type="RefSeq" id="WP_199383184.1">
    <property type="nucleotide sequence ID" value="NZ_JAEMHM010000004.1"/>
</dbReference>
<proteinExistence type="predicted"/>
<feature type="domain" description="Cytochrome b5 heme-binding" evidence="1">
    <location>
        <begin position="10"/>
        <end position="78"/>
    </location>
</feature>
<dbReference type="InterPro" id="IPR001199">
    <property type="entry name" value="Cyt_B5-like_heme/steroid-bd"/>
</dbReference>
<sequence length="78" mass="8487">MGENQELRIITAEELNRADGKDGAPEYIAIHGVVYDVGEVQLLRGGGHHGVTGGRDVSDLFVHNLNILKRLKVVGRLV</sequence>
<accession>A0A8J7LY52</accession>
<evidence type="ECO:0000313" key="3">
    <source>
        <dbReference type="Proteomes" id="UP000636888"/>
    </source>
</evidence>
<reference evidence="2" key="1">
    <citation type="submission" date="2020-12" db="EMBL/GenBank/DDBJ databases">
        <title>Geomonas sp. Red875, isolated from river sediment.</title>
        <authorList>
            <person name="Xu Z."/>
            <person name="Zhang Z."/>
            <person name="Masuda Y."/>
            <person name="Itoh H."/>
            <person name="Senoo K."/>
        </authorList>
    </citation>
    <scope>NUCLEOTIDE SEQUENCE</scope>
    <source>
        <strain evidence="2">Red875</strain>
    </source>
</reference>
<dbReference type="Proteomes" id="UP000636888">
    <property type="component" value="Unassembled WGS sequence"/>
</dbReference>
<comment type="caution">
    <text evidence="2">The sequence shown here is derived from an EMBL/GenBank/DDBJ whole genome shotgun (WGS) entry which is preliminary data.</text>
</comment>
<organism evidence="2 3">
    <name type="scientific">Geomesophilobacter sediminis</name>
    <dbReference type="NCBI Taxonomy" id="2798584"/>
    <lineage>
        <taxon>Bacteria</taxon>
        <taxon>Pseudomonadati</taxon>
        <taxon>Thermodesulfobacteriota</taxon>
        <taxon>Desulfuromonadia</taxon>
        <taxon>Geobacterales</taxon>
        <taxon>Geobacteraceae</taxon>
        <taxon>Geomesophilobacter</taxon>
    </lineage>
</organism>